<keyword evidence="2" id="KW-0472">Membrane</keyword>
<accession>A0AA36UX24</accession>
<feature type="transmembrane region" description="Helical" evidence="2">
    <location>
        <begin position="57"/>
        <end position="81"/>
    </location>
</feature>
<dbReference type="AlphaFoldDB" id="A0AA36UX24"/>
<gene>
    <name evidence="3" type="ORF">GHY86_24195</name>
</gene>
<reference evidence="3" key="1">
    <citation type="submission" date="2019-11" db="EMBL/GenBank/DDBJ databases">
        <authorList>
            <consortium name="PulseNet: The National Subtyping Network for Foodborne Disease Surveillance"/>
            <person name="Tarr C.L."/>
            <person name="Trees E."/>
            <person name="Katz L.S."/>
            <person name="Carleton-Romer H.A."/>
            <person name="Stroika S."/>
            <person name="Kucerova Z."/>
            <person name="Roache K.F."/>
            <person name="Sabol A.L."/>
            <person name="Besser J."/>
            <person name="Gerner-Smidt P."/>
        </authorList>
    </citation>
    <scope>NUCLEOTIDE SEQUENCE</scope>
    <source>
        <strain evidence="3">PNUSAV001129</strain>
    </source>
</reference>
<comment type="caution">
    <text evidence="3">The sequence shown here is derived from an EMBL/GenBank/DDBJ whole genome shotgun (WGS) entry which is preliminary data.</text>
</comment>
<feature type="compositionally biased region" description="Polar residues" evidence="1">
    <location>
        <begin position="191"/>
        <end position="207"/>
    </location>
</feature>
<dbReference type="EMBL" id="AAXMUW010000110">
    <property type="protein sequence ID" value="EGQ9138203.1"/>
    <property type="molecule type" value="Genomic_DNA"/>
</dbReference>
<protein>
    <submittedName>
        <fullName evidence="3">Uncharacterized protein</fullName>
    </submittedName>
</protein>
<evidence type="ECO:0000256" key="2">
    <source>
        <dbReference type="SAM" id="Phobius"/>
    </source>
</evidence>
<proteinExistence type="predicted"/>
<evidence type="ECO:0000313" key="4">
    <source>
        <dbReference type="Proteomes" id="UP000714625"/>
    </source>
</evidence>
<name>A0AA36UX24_VIBAL</name>
<feature type="transmembrane region" description="Helical" evidence="2">
    <location>
        <begin position="118"/>
        <end position="140"/>
    </location>
</feature>
<evidence type="ECO:0000256" key="1">
    <source>
        <dbReference type="SAM" id="MobiDB-lite"/>
    </source>
</evidence>
<feature type="region of interest" description="Disordered" evidence="1">
    <location>
        <begin position="182"/>
        <end position="207"/>
    </location>
</feature>
<sequence>MSDDIRQKMYDELRDELYKRELSNSESFDKAILSLSSAGLAISLTFIKSIVSIDSAIFVYWLYASWVCFGVAIISTVLSLMSSQRGMKRQLELAERYYIEGDEQAFDEPNIYAKMTEVLNLVSGTLFIGAIVAVIVFSVANFNNKYLISNSEVNGMSGEKKELATNGQSVPKMQKVSFKDGASVPAMQKVPKQSQGDSGKANTDSGK</sequence>
<feature type="transmembrane region" description="Helical" evidence="2">
    <location>
        <begin position="31"/>
        <end position="51"/>
    </location>
</feature>
<keyword evidence="2" id="KW-1133">Transmembrane helix</keyword>
<evidence type="ECO:0000313" key="3">
    <source>
        <dbReference type="EMBL" id="EGQ9138203.1"/>
    </source>
</evidence>
<organism evidence="3 4">
    <name type="scientific">Vibrio alginolyticus</name>
    <dbReference type="NCBI Taxonomy" id="663"/>
    <lineage>
        <taxon>Bacteria</taxon>
        <taxon>Pseudomonadati</taxon>
        <taxon>Pseudomonadota</taxon>
        <taxon>Gammaproteobacteria</taxon>
        <taxon>Vibrionales</taxon>
        <taxon>Vibrionaceae</taxon>
        <taxon>Vibrio</taxon>
    </lineage>
</organism>
<keyword evidence="2" id="KW-0812">Transmembrane</keyword>
<dbReference type="Proteomes" id="UP000714625">
    <property type="component" value="Unassembled WGS sequence"/>
</dbReference>
<dbReference type="RefSeq" id="WP_053306419.1">
    <property type="nucleotide sequence ID" value="NZ_CP046812.1"/>
</dbReference>